<evidence type="ECO:0000313" key="4">
    <source>
        <dbReference type="EMBL" id="MEA5667161.1"/>
    </source>
</evidence>
<dbReference type="Gene3D" id="3.40.47.10">
    <property type="match status" value="1"/>
</dbReference>
<evidence type="ECO:0000313" key="5">
    <source>
        <dbReference type="Proteomes" id="UP001301653"/>
    </source>
</evidence>
<protein>
    <recommendedName>
        <fullName evidence="6">Acetyl-CoA acetyltransferase</fullName>
    </recommendedName>
</protein>
<reference evidence="4 5" key="1">
    <citation type="submission" date="2023-12" db="EMBL/GenBank/DDBJ databases">
        <title>Stenotrophomonas guangdongensis sp. nov., isolated from wilted pepper plants (Capsicum annuum).</title>
        <authorList>
            <person name="Qiu M."/>
            <person name="Li Y."/>
            <person name="Liu Q."/>
            <person name="Zhang X."/>
            <person name="Huang Y."/>
            <person name="Guo R."/>
            <person name="Hu M."/>
            <person name="Zhou J."/>
            <person name="Zhou X."/>
        </authorList>
    </citation>
    <scope>NUCLEOTIDE SEQUENCE [LARGE SCALE GENOMIC DNA]</scope>
    <source>
        <strain evidence="4 5">MH1</strain>
    </source>
</reference>
<keyword evidence="3" id="KW-0012">Acyltransferase</keyword>
<accession>A0ABU5V1F2</accession>
<evidence type="ECO:0000256" key="1">
    <source>
        <dbReference type="ARBA" id="ARBA00010982"/>
    </source>
</evidence>
<gene>
    <name evidence="4" type="ORF">VA603_06375</name>
</gene>
<proteinExistence type="inferred from homology"/>
<comment type="similarity">
    <text evidence="1">Belongs to the thiolase-like superfamily. Thiolase family.</text>
</comment>
<evidence type="ECO:0008006" key="6">
    <source>
        <dbReference type="Google" id="ProtNLM"/>
    </source>
</evidence>
<keyword evidence="2" id="KW-0808">Transferase</keyword>
<evidence type="ECO:0000256" key="3">
    <source>
        <dbReference type="ARBA" id="ARBA00023315"/>
    </source>
</evidence>
<dbReference type="Proteomes" id="UP001301653">
    <property type="component" value="Unassembled WGS sequence"/>
</dbReference>
<dbReference type="PANTHER" id="PTHR18919">
    <property type="entry name" value="ACETYL-COA C-ACYLTRANSFERASE"/>
    <property type="match status" value="1"/>
</dbReference>
<comment type="caution">
    <text evidence="4">The sequence shown here is derived from an EMBL/GenBank/DDBJ whole genome shotgun (WGS) entry which is preliminary data.</text>
</comment>
<dbReference type="InterPro" id="IPR016039">
    <property type="entry name" value="Thiolase-like"/>
</dbReference>
<sequence>MSSPATQPVIVGIGEWLDRPADPRDGLEPVDLMLRAARVAEDDARAPLLQQVDSLDVVNLSSWRYRDSPGLLAECLGIEPAHRAYGTVGGESPLRLIQEAAERIIDGQSRVALICGAESQSTVGKAAAQGITLPWTHWAEDGPAPLRGHTLVHPLAAALGCDRPATVYPFYETASTAHWGQTPSAAQRESGELWSRYARHAAGNPCAWLREPYSPADVTTPSEQNRWIAWPYTKRMTANPQVNQGAAVLVTSLALARRAGLPEERLVHIWGGVHANEPGDFLARDHYWESHAQSTVLESARHLAGGVFEAMELYSCFPCVPKMARRALGLPARFEPTVTGGL</sequence>
<organism evidence="4 5">
    <name type="scientific">Stenotrophomonas capsici</name>
    <dbReference type="NCBI Taxonomy" id="3110230"/>
    <lineage>
        <taxon>Bacteria</taxon>
        <taxon>Pseudomonadati</taxon>
        <taxon>Pseudomonadota</taxon>
        <taxon>Gammaproteobacteria</taxon>
        <taxon>Lysobacterales</taxon>
        <taxon>Lysobacteraceae</taxon>
        <taxon>Stenotrophomonas</taxon>
    </lineage>
</organism>
<feature type="non-terminal residue" evidence="4">
    <location>
        <position position="342"/>
    </location>
</feature>
<keyword evidence="5" id="KW-1185">Reference proteome</keyword>
<dbReference type="EMBL" id="JAYFUH010000074">
    <property type="protein sequence ID" value="MEA5667161.1"/>
    <property type="molecule type" value="Genomic_DNA"/>
</dbReference>
<evidence type="ECO:0000256" key="2">
    <source>
        <dbReference type="ARBA" id="ARBA00022679"/>
    </source>
</evidence>
<dbReference type="RefSeq" id="WP_323438288.1">
    <property type="nucleotide sequence ID" value="NZ_JAYFUH010000074.1"/>
</dbReference>
<name>A0ABU5V1F2_9GAMM</name>
<dbReference type="PANTHER" id="PTHR18919:SF139">
    <property type="entry name" value="THIOLASE-LIKE PROTEIN TYPE 1 ADDITIONAL C-TERMINAL DOMAIN-CONTAINING PROTEIN"/>
    <property type="match status" value="1"/>
</dbReference>
<dbReference type="SUPFAM" id="SSF53901">
    <property type="entry name" value="Thiolase-like"/>
    <property type="match status" value="1"/>
</dbReference>